<name>G2YER7_BOTF4</name>
<dbReference type="EMBL" id="FQ790324">
    <property type="protein sequence ID" value="CCD50265.1"/>
    <property type="molecule type" value="Genomic_DNA"/>
</dbReference>
<reference evidence="3" key="1">
    <citation type="journal article" date="2011" name="PLoS Genet.">
        <title>Genomic analysis of the necrotrophic fungal pathogens Sclerotinia sclerotiorum and Botrytis cinerea.</title>
        <authorList>
            <person name="Amselem J."/>
            <person name="Cuomo C.A."/>
            <person name="van Kan J.A."/>
            <person name="Viaud M."/>
            <person name="Benito E.P."/>
            <person name="Couloux A."/>
            <person name="Coutinho P.M."/>
            <person name="de Vries R.P."/>
            <person name="Dyer P.S."/>
            <person name="Fillinger S."/>
            <person name="Fournier E."/>
            <person name="Gout L."/>
            <person name="Hahn M."/>
            <person name="Kohn L."/>
            <person name="Lapalu N."/>
            <person name="Plummer K.M."/>
            <person name="Pradier J.M."/>
            <person name="Quevillon E."/>
            <person name="Sharon A."/>
            <person name="Simon A."/>
            <person name="ten Have A."/>
            <person name="Tudzynski B."/>
            <person name="Tudzynski P."/>
            <person name="Wincker P."/>
            <person name="Andrew M."/>
            <person name="Anthouard V."/>
            <person name="Beever R.E."/>
            <person name="Beffa R."/>
            <person name="Benoit I."/>
            <person name="Bouzid O."/>
            <person name="Brault B."/>
            <person name="Chen Z."/>
            <person name="Choquer M."/>
            <person name="Collemare J."/>
            <person name="Cotton P."/>
            <person name="Danchin E.G."/>
            <person name="Da Silva C."/>
            <person name="Gautier A."/>
            <person name="Giraud C."/>
            <person name="Giraud T."/>
            <person name="Gonzalez C."/>
            <person name="Grossetete S."/>
            <person name="Guldener U."/>
            <person name="Henrissat B."/>
            <person name="Howlett B.J."/>
            <person name="Kodira C."/>
            <person name="Kretschmer M."/>
            <person name="Lappartient A."/>
            <person name="Leroch M."/>
            <person name="Levis C."/>
            <person name="Mauceli E."/>
            <person name="Neuveglise C."/>
            <person name="Oeser B."/>
            <person name="Pearson M."/>
            <person name="Poulain J."/>
            <person name="Poussereau N."/>
            <person name="Quesneville H."/>
            <person name="Rascle C."/>
            <person name="Schumacher J."/>
            <person name="Segurens B."/>
            <person name="Sexton A."/>
            <person name="Silva E."/>
            <person name="Sirven C."/>
            <person name="Soanes D.M."/>
            <person name="Talbot N.J."/>
            <person name="Templeton M."/>
            <person name="Yandava C."/>
            <person name="Yarden O."/>
            <person name="Zeng Q."/>
            <person name="Rollins J.A."/>
            <person name="Lebrun M.H."/>
            <person name="Dickman M."/>
        </authorList>
    </citation>
    <scope>NUCLEOTIDE SEQUENCE [LARGE SCALE GENOMIC DNA]</scope>
    <source>
        <strain evidence="3">T4</strain>
    </source>
</reference>
<evidence type="ECO:0000256" key="1">
    <source>
        <dbReference type="SAM" id="MobiDB-lite"/>
    </source>
</evidence>
<protein>
    <submittedName>
        <fullName evidence="2">Uncharacterized protein</fullName>
    </submittedName>
</protein>
<accession>G2YER7</accession>
<dbReference type="HOGENOM" id="CLU_1959241_0_0_1"/>
<gene>
    <name evidence="2" type="ORF">BofuT4_P092240.1</name>
</gene>
<proteinExistence type="predicted"/>
<feature type="region of interest" description="Disordered" evidence="1">
    <location>
        <begin position="83"/>
        <end position="103"/>
    </location>
</feature>
<dbReference type="Proteomes" id="UP000008177">
    <property type="component" value="Unplaced contigs"/>
</dbReference>
<dbReference type="InParanoid" id="G2YER7"/>
<evidence type="ECO:0000313" key="3">
    <source>
        <dbReference type="Proteomes" id="UP000008177"/>
    </source>
</evidence>
<sequence>MEKNPYSIETERLQLLRYTRDQDTSLAMSHDKLISTPTQRRYSSAVFAIFSAHKNTCRSANIVFNTGLQNFVSLRVSRMSWHKQDRSKKNPWGFEKQTPVKKKHGRVNTCDRSLKAKPIIKRAAVVAH</sequence>
<organism evidence="2 3">
    <name type="scientific">Botryotinia fuckeliana (strain T4)</name>
    <name type="common">Noble rot fungus</name>
    <name type="synonym">Botrytis cinerea</name>
    <dbReference type="NCBI Taxonomy" id="999810"/>
    <lineage>
        <taxon>Eukaryota</taxon>
        <taxon>Fungi</taxon>
        <taxon>Dikarya</taxon>
        <taxon>Ascomycota</taxon>
        <taxon>Pezizomycotina</taxon>
        <taxon>Leotiomycetes</taxon>
        <taxon>Helotiales</taxon>
        <taxon>Sclerotiniaceae</taxon>
        <taxon>Botrytis</taxon>
    </lineage>
</organism>
<dbReference type="AlphaFoldDB" id="G2YER7"/>
<evidence type="ECO:0000313" key="2">
    <source>
        <dbReference type="EMBL" id="CCD50265.1"/>
    </source>
</evidence>